<dbReference type="AlphaFoldDB" id="A0ABD3B6U3"/>
<gene>
    <name evidence="2" type="ORF">CASFOL_043180</name>
</gene>
<evidence type="ECO:0000259" key="1">
    <source>
        <dbReference type="Pfam" id="PF03478"/>
    </source>
</evidence>
<sequence length="325" mass="36905">MPSQTINQEMKKRHVVPLLLTSHGYENEKQSVYSLIENRYETISHPVLEGKHILGSAYGWLVLTNINPLTDPDDCCLWNPESNEKIQLPRLSQAWLYRRCFLSKPPTDPDCLVVFQNISVESSVCRISDDEFVKVTHQPLEAMISSVQGEIYGIVQHGAYYELVTIHLIGKTVEFKSLLINGKSHWVVPELCRSWVTSHNYLIQSPGGSGEFFFVIKMASRLSTYSDGNKEFRVFRLDVNGLVCVELENLDGHTIFIGSKGNEFCCLSTGMRVKPNSIYYTEIVGRVVFVYDLDDRSTTPLLPCPVAGRNQSVNYWVDLPYICLV</sequence>
<dbReference type="PANTHER" id="PTHR40891:SF1">
    <property type="entry name" value="DUF295 DOMAIN-CONTAINING PROTEIN"/>
    <property type="match status" value="1"/>
</dbReference>
<name>A0ABD3B6U3_9LAMI</name>
<dbReference type="PANTHER" id="PTHR40891">
    <property type="entry name" value="DUF295 DOMAIN-CONTAINING PROTEIN"/>
    <property type="match status" value="1"/>
</dbReference>
<accession>A0ABD3B6U3</accession>
<evidence type="ECO:0000313" key="2">
    <source>
        <dbReference type="EMBL" id="KAL3612984.1"/>
    </source>
</evidence>
<dbReference type="InterPro" id="IPR005174">
    <property type="entry name" value="KIB1-4_b-propeller"/>
</dbReference>
<organism evidence="2 3">
    <name type="scientific">Castilleja foliolosa</name>
    <dbReference type="NCBI Taxonomy" id="1961234"/>
    <lineage>
        <taxon>Eukaryota</taxon>
        <taxon>Viridiplantae</taxon>
        <taxon>Streptophyta</taxon>
        <taxon>Embryophyta</taxon>
        <taxon>Tracheophyta</taxon>
        <taxon>Spermatophyta</taxon>
        <taxon>Magnoliopsida</taxon>
        <taxon>eudicotyledons</taxon>
        <taxon>Gunneridae</taxon>
        <taxon>Pentapetalae</taxon>
        <taxon>asterids</taxon>
        <taxon>lamiids</taxon>
        <taxon>Lamiales</taxon>
        <taxon>Orobanchaceae</taxon>
        <taxon>Pedicularideae</taxon>
        <taxon>Castillejinae</taxon>
        <taxon>Castilleja</taxon>
    </lineage>
</organism>
<keyword evidence="3" id="KW-1185">Reference proteome</keyword>
<feature type="domain" description="KIB1-4 beta-propeller" evidence="1">
    <location>
        <begin position="33"/>
        <end position="292"/>
    </location>
</feature>
<comment type="caution">
    <text evidence="2">The sequence shown here is derived from an EMBL/GenBank/DDBJ whole genome shotgun (WGS) entry which is preliminary data.</text>
</comment>
<evidence type="ECO:0000313" key="3">
    <source>
        <dbReference type="Proteomes" id="UP001632038"/>
    </source>
</evidence>
<dbReference type="Pfam" id="PF03478">
    <property type="entry name" value="Beta-prop_KIB1-4"/>
    <property type="match status" value="1"/>
</dbReference>
<proteinExistence type="predicted"/>
<reference evidence="3" key="1">
    <citation type="journal article" date="2024" name="IScience">
        <title>Strigolactones Initiate the Formation of Haustorium-like Structures in Castilleja.</title>
        <authorList>
            <person name="Buerger M."/>
            <person name="Peterson D."/>
            <person name="Chory J."/>
        </authorList>
    </citation>
    <scope>NUCLEOTIDE SEQUENCE [LARGE SCALE GENOMIC DNA]</scope>
</reference>
<protein>
    <recommendedName>
        <fullName evidence="1">KIB1-4 beta-propeller domain-containing protein</fullName>
    </recommendedName>
</protein>
<dbReference type="Proteomes" id="UP001632038">
    <property type="component" value="Unassembled WGS sequence"/>
</dbReference>
<dbReference type="EMBL" id="JAVIJP010000490">
    <property type="protein sequence ID" value="KAL3612984.1"/>
    <property type="molecule type" value="Genomic_DNA"/>
</dbReference>